<evidence type="ECO:0000313" key="2">
    <source>
        <dbReference type="Proteomes" id="UP001589747"/>
    </source>
</evidence>
<evidence type="ECO:0000313" key="1">
    <source>
        <dbReference type="EMBL" id="MFB9329370.1"/>
    </source>
</evidence>
<comment type="caution">
    <text evidence="1">The sequence shown here is derived from an EMBL/GenBank/DDBJ whole genome shotgun (WGS) entry which is preliminary data.</text>
</comment>
<accession>A0ABV5KWT2</accession>
<protein>
    <submittedName>
        <fullName evidence="1">Uncharacterized protein</fullName>
    </submittedName>
</protein>
<organism evidence="1 2">
    <name type="scientific">Paenibacillus aurantiacus</name>
    <dbReference type="NCBI Taxonomy" id="1936118"/>
    <lineage>
        <taxon>Bacteria</taxon>
        <taxon>Bacillati</taxon>
        <taxon>Bacillota</taxon>
        <taxon>Bacilli</taxon>
        <taxon>Bacillales</taxon>
        <taxon>Paenibacillaceae</taxon>
        <taxon>Paenibacillus</taxon>
    </lineage>
</organism>
<name>A0ABV5KWT2_9BACL</name>
<reference evidence="1 2" key="1">
    <citation type="submission" date="2024-09" db="EMBL/GenBank/DDBJ databases">
        <authorList>
            <person name="Sun Q."/>
            <person name="Mori K."/>
        </authorList>
    </citation>
    <scope>NUCLEOTIDE SEQUENCE [LARGE SCALE GENOMIC DNA]</scope>
    <source>
        <strain evidence="1 2">TISTR 2452</strain>
    </source>
</reference>
<sequence>MTQIPADGILAPGQPLIYRFCKPAFPVLPRSGHAGEYYFGDKYEFPYELEILIGVKKGTADLIRGKDYTLTEERKADYTEITITPLLKVEQQSDLTIQATAQIVLNGYAVTRSFPADAVTLLPTASDTVFSSFQAESTSTSLLRSGDYLHASLSTILQSLPEGASTDSFPIKTTMPVGGKPTLVTIHAIQWEAYKIPVAAEGIAAAAGSPIKLKEGKDFQSPDGLDKINARFLFTPQAEDYKAYATAKVLTEVNGITLTLSLTTPATVIQSVGSALAEVIGGFDLIPDSFHTLKPGQPFELKIVHKLLDLAKPFGELLVGVLPLPWKIEGIAWELSRLTPSAVAAPVPLALGKDFFLQDTGGAFEQQLTILPTLVDTDAQALPQTYELKGTVSYLINGTLQASNPIKLLIKQLPLVKDHLRKLFQVKANKLGSVRQGEPVLLKLTTPFEGLLGGAGAASSANASALPDLQWFPVTGDLPIGGLTLPFEIREVAWQVLDEHDNPLTEGEHFRSAEGLGQLQTSLVFLPPTVWEGNGADVARKVQASVTAAINGIPMTLEGLNLNFLLKPLNLLPFKDKILAGIMNTLQVTRSADTLEPGTPLIAELTSSLAKTGSLGGFAAQAAGLAEDNSKLFAGTLPFIDELIPFELPVGFSVKLDWKLYKKLVNGQFQALGGSEFHIRGANLSDSLNPWKESRLDLLLTPQIKGFHQLAEIDVRYLEAALEIQIANLEPIALTLPKIPIAQVPIAVPELLLAGEHRLNDLQQEGDRLIILPESTTGGLLSWDLLKPVLEKVTTQLNVVYNLLDGVLDKAEFLASLLGLKDALEIVLQPIGANTMWVAIAQGDAIPNLEVLPKIDHELTDDDEWDDEISGFVAILPSNRKITVFEDANYKGKSMDIVPSLARTPEGHPYGNIVSVLINLNVDEGKLAPVPAGTLVRQVGNDAIDSLRFLNIS</sequence>
<dbReference type="EMBL" id="JBHMDO010000042">
    <property type="protein sequence ID" value="MFB9329370.1"/>
    <property type="molecule type" value="Genomic_DNA"/>
</dbReference>
<keyword evidence="2" id="KW-1185">Reference proteome</keyword>
<dbReference type="Proteomes" id="UP001589747">
    <property type="component" value="Unassembled WGS sequence"/>
</dbReference>
<gene>
    <name evidence="1" type="ORF">ACFFSY_25820</name>
</gene>
<proteinExistence type="predicted"/>